<proteinExistence type="predicted"/>
<name>F3YY83_DESAF</name>
<protein>
    <submittedName>
        <fullName evidence="2">Uncharacterized protein</fullName>
    </submittedName>
</protein>
<evidence type="ECO:0000313" key="2">
    <source>
        <dbReference type="EMBL" id="EGJ51859.1"/>
    </source>
</evidence>
<feature type="compositionally biased region" description="Basic and acidic residues" evidence="1">
    <location>
        <begin position="168"/>
        <end position="177"/>
    </location>
</feature>
<accession>F3YY83</accession>
<feature type="region of interest" description="Disordered" evidence="1">
    <location>
        <begin position="297"/>
        <end position="322"/>
    </location>
</feature>
<feature type="compositionally biased region" description="Basic and acidic residues" evidence="1">
    <location>
        <begin position="83"/>
        <end position="95"/>
    </location>
</feature>
<evidence type="ECO:0000256" key="1">
    <source>
        <dbReference type="SAM" id="MobiDB-lite"/>
    </source>
</evidence>
<gene>
    <name evidence="2" type="ORF">Desaf_3579</name>
</gene>
<dbReference type="KEGG" id="daf:Desaf_3579"/>
<evidence type="ECO:0000313" key="3">
    <source>
        <dbReference type="Proteomes" id="UP000007844"/>
    </source>
</evidence>
<keyword evidence="3" id="KW-1185">Reference proteome</keyword>
<organism evidence="2 3">
    <name type="scientific">Desulfocurvibacter africanus subsp. africanus str. Walvis Bay</name>
    <dbReference type="NCBI Taxonomy" id="690850"/>
    <lineage>
        <taxon>Bacteria</taxon>
        <taxon>Pseudomonadati</taxon>
        <taxon>Thermodesulfobacteriota</taxon>
        <taxon>Desulfovibrionia</taxon>
        <taxon>Desulfovibrionales</taxon>
        <taxon>Desulfovibrionaceae</taxon>
        <taxon>Desulfocurvibacter</taxon>
    </lineage>
</organism>
<feature type="region of interest" description="Disordered" evidence="1">
    <location>
        <begin position="83"/>
        <end position="180"/>
    </location>
</feature>
<feature type="compositionally biased region" description="Basic and acidic residues" evidence="1">
    <location>
        <begin position="297"/>
        <end position="306"/>
    </location>
</feature>
<dbReference type="eggNOG" id="ENOG50337XK">
    <property type="taxonomic scope" value="Bacteria"/>
</dbReference>
<dbReference type="STRING" id="690850.Desaf_3579"/>
<dbReference type="Proteomes" id="UP000007844">
    <property type="component" value="Chromosome"/>
</dbReference>
<dbReference type="EMBL" id="CP003221">
    <property type="protein sequence ID" value="EGJ51859.1"/>
    <property type="molecule type" value="Genomic_DNA"/>
</dbReference>
<dbReference type="HOGENOM" id="CLU_862555_0_0_7"/>
<dbReference type="AlphaFoldDB" id="F3YY83"/>
<sequence>MLLGVGSTDCLLDLWIQTAMNHPDGVLRGMDEVDIALEAGWEGDPGQFVEAMRTAGFLDLTEEGWKLHDWEEHQPWVTKAEERTAQARKAADARWAKVRQAAPGYAPGSEPESEKDAGPRPCAGEGPARGMRSAGPQQCPFPLLSSPEEEKAEEEDSLRSSSCAELLADSRPEDSRTGRTGRTGLVAMVCGLPLNDGSEHEIGRDFVEQMARLYPAVDVIQELKRMKGWLIGNPKNRKTRRGIAKFVTSWLDREQNKARASPGSLLAAKQPVPGTYAQAQDAEKRATALRILERSRQHGNLAEHRGHGGAALDTAAQLPERA</sequence>
<reference evidence="2 3" key="1">
    <citation type="journal article" date="2011" name="J. Bacteriol.">
        <title>Genome sequence of the mercury-methylating and pleomorphic Desulfovibrio africanus Strain Walvis Bay.</title>
        <authorList>
            <person name="Brown S.D."/>
            <person name="Wall J.D."/>
            <person name="Kucken A.M."/>
            <person name="Gilmour C.C."/>
            <person name="Podar M."/>
            <person name="Brandt C.C."/>
            <person name="Teshima H."/>
            <person name="Detter J.C."/>
            <person name="Han C.S."/>
            <person name="Land M.L."/>
            <person name="Lucas S."/>
            <person name="Han J."/>
            <person name="Pennacchio L."/>
            <person name="Nolan M."/>
            <person name="Pitluck S."/>
            <person name="Woyke T."/>
            <person name="Goodwin L."/>
            <person name="Palumbo A.V."/>
            <person name="Elias D.A."/>
        </authorList>
    </citation>
    <scope>NUCLEOTIDE SEQUENCE [LARGE SCALE GENOMIC DNA]</scope>
    <source>
        <strain evidence="2 3">Walvis Bay</strain>
    </source>
</reference>